<name>A0A8J8NYM7_HALGN</name>
<organism evidence="1 2">
    <name type="scientific">Halteria grandinella</name>
    <dbReference type="NCBI Taxonomy" id="5974"/>
    <lineage>
        <taxon>Eukaryota</taxon>
        <taxon>Sar</taxon>
        <taxon>Alveolata</taxon>
        <taxon>Ciliophora</taxon>
        <taxon>Intramacronucleata</taxon>
        <taxon>Spirotrichea</taxon>
        <taxon>Stichotrichia</taxon>
        <taxon>Sporadotrichida</taxon>
        <taxon>Halteriidae</taxon>
        <taxon>Halteria</taxon>
    </lineage>
</organism>
<accession>A0A8J8NYM7</accession>
<comment type="caution">
    <text evidence="1">The sequence shown here is derived from an EMBL/GenBank/DDBJ whole genome shotgun (WGS) entry which is preliminary data.</text>
</comment>
<protein>
    <submittedName>
        <fullName evidence="1">Uncharacterized protein</fullName>
    </submittedName>
</protein>
<sequence>MYNSTVVALLARSQSLLSGLTSFLAKFLFFHHQLYNQVSATAIAYPGFEAFPLRATRNHFHLFQPWISQRQFQSRSCSSRHSSGVQINCVESTSLMNIHFLRYLI</sequence>
<dbReference type="AlphaFoldDB" id="A0A8J8NYM7"/>
<reference evidence="1" key="1">
    <citation type="submission" date="2019-06" db="EMBL/GenBank/DDBJ databases">
        <authorList>
            <person name="Zheng W."/>
        </authorList>
    </citation>
    <scope>NUCLEOTIDE SEQUENCE</scope>
    <source>
        <strain evidence="1">QDHG01</strain>
    </source>
</reference>
<evidence type="ECO:0000313" key="2">
    <source>
        <dbReference type="Proteomes" id="UP000785679"/>
    </source>
</evidence>
<proteinExistence type="predicted"/>
<keyword evidence="2" id="KW-1185">Reference proteome</keyword>
<evidence type="ECO:0000313" key="1">
    <source>
        <dbReference type="EMBL" id="TNV82614.1"/>
    </source>
</evidence>
<dbReference type="Proteomes" id="UP000785679">
    <property type="component" value="Unassembled WGS sequence"/>
</dbReference>
<gene>
    <name evidence="1" type="ORF">FGO68_gene9606</name>
</gene>
<dbReference type="EMBL" id="RRYP01004751">
    <property type="protein sequence ID" value="TNV82614.1"/>
    <property type="molecule type" value="Genomic_DNA"/>
</dbReference>